<proteinExistence type="predicted"/>
<organism evidence="1 2">
    <name type="scientific">Fusobacterium necrophorum subsp. funduliforme</name>
    <dbReference type="NCBI Taxonomy" id="143387"/>
    <lineage>
        <taxon>Bacteria</taxon>
        <taxon>Fusobacteriati</taxon>
        <taxon>Fusobacteriota</taxon>
        <taxon>Fusobacteriia</taxon>
        <taxon>Fusobacteriales</taxon>
        <taxon>Fusobacteriaceae</taxon>
        <taxon>Fusobacterium</taxon>
    </lineage>
</organism>
<dbReference type="RefSeq" id="WP_062623742.1">
    <property type="nucleotide sequence ID" value="NZ_CAXOUE010000005.1"/>
</dbReference>
<name>A0A162IQB6_9FUSO</name>
<dbReference type="EMBL" id="LVEA01000038">
    <property type="protein sequence ID" value="KYL03818.1"/>
    <property type="molecule type" value="Genomic_DNA"/>
</dbReference>
<protein>
    <submittedName>
        <fullName evidence="1">Uncharacterized protein</fullName>
    </submittedName>
</protein>
<dbReference type="Proteomes" id="UP000075816">
    <property type="component" value="Unassembled WGS sequence"/>
</dbReference>
<evidence type="ECO:0000313" key="1">
    <source>
        <dbReference type="EMBL" id="KYL03818.1"/>
    </source>
</evidence>
<comment type="caution">
    <text evidence="1">The sequence shown here is derived from an EMBL/GenBank/DDBJ whole genome shotgun (WGS) entry which is preliminary data.</text>
</comment>
<dbReference type="KEGG" id="fnf:BSQ88_09075"/>
<evidence type="ECO:0000313" key="2">
    <source>
        <dbReference type="Proteomes" id="UP000075816"/>
    </source>
</evidence>
<gene>
    <name evidence="1" type="ORF">A2J07_11030</name>
</gene>
<reference evidence="1 2" key="1">
    <citation type="submission" date="2016-03" db="EMBL/GenBank/DDBJ databases">
        <title>Comparative genomics of human isolates of Fusobacterium necrophorum.</title>
        <authorList>
            <person name="Jensen A."/>
            <person name="Bank S."/>
            <person name="Andersen P.S."/>
            <person name="Kristensen L.H."/>
            <person name="Prag J."/>
        </authorList>
    </citation>
    <scope>NUCLEOTIDE SEQUENCE [LARGE SCALE GENOMIC DNA]</scope>
    <source>
        <strain evidence="1 2">LS_1264</strain>
    </source>
</reference>
<sequence length="258" mass="29681">MKTIDIKGKNYVTVVERLKYFREYYSDWSLETEWIFIEEEKAACRVVIKNPDGQIKSTGTAMEMRDAKNSLVNKTSHVENCETSAVGRALGNLGIGLDGDVASKEEIELAKKQQLIFTINSMIDDKNREEYESEYKLSEMGMMSIEELEVIKSQLEINQKNSLCKAISKIATPEEMQGILKKYKTKNIGNLDLKDLIFTHDTLVKFNQKCSKAEIKDLLECCEIVDVNASEYIKEHYKKELDELTKKEYVTMKKKISN</sequence>
<dbReference type="GeneID" id="75076580"/>
<dbReference type="AlphaFoldDB" id="A0A162IQB6"/>
<accession>A0A162IQB6</accession>